<dbReference type="Gene3D" id="1.20.1260.120">
    <property type="entry name" value="Protein of unknown function DUF2935"/>
    <property type="match status" value="1"/>
</dbReference>
<evidence type="ECO:0000313" key="2">
    <source>
        <dbReference type="Proteomes" id="UP001596250"/>
    </source>
</evidence>
<gene>
    <name evidence="1" type="ORF">ACFPXP_05070</name>
</gene>
<dbReference type="InterPro" id="IPR021328">
    <property type="entry name" value="CotB-like"/>
</dbReference>
<dbReference type="Pfam" id="PF11155">
    <property type="entry name" value="DUF2935"/>
    <property type="match status" value="2"/>
</dbReference>
<organism evidence="1 2">
    <name type="scientific">Marinicrinis lubricantis</name>
    <dbReference type="NCBI Taxonomy" id="2086470"/>
    <lineage>
        <taxon>Bacteria</taxon>
        <taxon>Bacillati</taxon>
        <taxon>Bacillota</taxon>
        <taxon>Bacilli</taxon>
        <taxon>Bacillales</taxon>
        <taxon>Paenibacillaceae</taxon>
    </lineage>
</organism>
<dbReference type="Proteomes" id="UP001596250">
    <property type="component" value="Unassembled WGS sequence"/>
</dbReference>
<evidence type="ECO:0000313" key="1">
    <source>
        <dbReference type="EMBL" id="MFC5985800.1"/>
    </source>
</evidence>
<dbReference type="EMBL" id="JBHSQV010000032">
    <property type="protein sequence ID" value="MFC5985800.1"/>
    <property type="molecule type" value="Genomic_DNA"/>
</dbReference>
<reference evidence="2" key="1">
    <citation type="journal article" date="2019" name="Int. J. Syst. Evol. Microbiol.">
        <title>The Global Catalogue of Microorganisms (GCM) 10K type strain sequencing project: providing services to taxonomists for standard genome sequencing and annotation.</title>
        <authorList>
            <consortium name="The Broad Institute Genomics Platform"/>
            <consortium name="The Broad Institute Genome Sequencing Center for Infectious Disease"/>
            <person name="Wu L."/>
            <person name="Ma J."/>
        </authorList>
    </citation>
    <scope>NUCLEOTIDE SEQUENCE [LARGE SCALE GENOMIC DNA]</scope>
    <source>
        <strain evidence="2">CCM 8749</strain>
    </source>
</reference>
<accession>A0ABW1IL85</accession>
<sequence length="274" mass="32133">MTIKHEWNEALFEHRFWLQILGDHTRFIYNTLSPQETDHIRTATQLMERFDSLLETARRGVSGEELKSLTQEALKQTRILEQFKKKLLAELLEGKVQIMLPPTFINHMLNELEEYVRILIALLEGKPVPKYHPLHHHMLWLLDAAGHAASLKSDFDLTEKQLILSSDEFAKHFEGYYLKATELAGYLRTGLRHFPALQKFNRDAELEIRLFMSFLQELEEMQLKNEALDRIHPLMPDHMFREECYYLKKLSQLGIIPDPNCDPTKPRVGSSLLK</sequence>
<comment type="caution">
    <text evidence="1">The sequence shown here is derived from an EMBL/GenBank/DDBJ whole genome shotgun (WGS) entry which is preliminary data.</text>
</comment>
<name>A0ABW1IL85_9BACL</name>
<dbReference type="SUPFAM" id="SSF158430">
    <property type="entry name" value="Bacillus cereus metalloprotein-like"/>
    <property type="match status" value="2"/>
</dbReference>
<proteinExistence type="predicted"/>
<dbReference type="RefSeq" id="WP_379893009.1">
    <property type="nucleotide sequence ID" value="NZ_CBCSCT010000013.1"/>
</dbReference>
<keyword evidence="2" id="KW-1185">Reference proteome</keyword>
<protein>
    <submittedName>
        <fullName evidence="1">DUF2935 domain-containing protein</fullName>
    </submittedName>
</protein>